<dbReference type="RefSeq" id="XP_035151553.1">
    <property type="nucleotide sequence ID" value="XM_035295662.2"/>
</dbReference>
<dbReference type="Bgee" id="ENSCJAG00000004637">
    <property type="expression patterns" value="Expressed in ovary and 6 other cell types or tissues"/>
</dbReference>
<feature type="domain" description="Large ribosomal subunit protein uL30 N-terminal eukaryotes" evidence="5">
    <location>
        <begin position="21"/>
        <end position="91"/>
    </location>
</feature>
<evidence type="ECO:0000256" key="2">
    <source>
        <dbReference type="ARBA" id="ARBA00022980"/>
    </source>
</evidence>
<dbReference type="GeneTree" id="ENSGT00950000182878"/>
<dbReference type="STRING" id="9483.ENSCJAP00000008399"/>
<dbReference type="SUPFAM" id="SSF55129">
    <property type="entry name" value="Ribosomal protein L30p/L7e"/>
    <property type="match status" value="1"/>
</dbReference>
<evidence type="ECO:0000256" key="1">
    <source>
        <dbReference type="ARBA" id="ARBA00007594"/>
    </source>
</evidence>
<feature type="domain" description="Large ribosomal subunit protein uL30-like ferredoxin-like fold" evidence="4">
    <location>
        <begin position="97"/>
        <end position="147"/>
    </location>
</feature>
<keyword evidence="7" id="KW-1185">Reference proteome</keyword>
<dbReference type="GO" id="GO:0022625">
    <property type="term" value="C:cytosolic large ribosomal subunit"/>
    <property type="evidence" value="ECO:0007669"/>
    <property type="project" value="TreeGrafter"/>
</dbReference>
<reference evidence="6" key="2">
    <citation type="submission" date="2025-08" db="UniProtKB">
        <authorList>
            <consortium name="Ensembl"/>
        </authorList>
    </citation>
    <scope>IDENTIFICATION</scope>
</reference>
<dbReference type="InterPro" id="IPR005998">
    <property type="entry name" value="Ribosomal_uL30_euk"/>
</dbReference>
<dbReference type="InterPro" id="IPR016082">
    <property type="entry name" value="Ribosomal_uL30_ferredoxin-like"/>
</dbReference>
<dbReference type="KEGG" id="cjc:100399771"/>
<evidence type="ECO:0000256" key="3">
    <source>
        <dbReference type="ARBA" id="ARBA00023274"/>
    </source>
</evidence>
<dbReference type="Pfam" id="PF08079">
    <property type="entry name" value="Ribosomal_L30_N"/>
    <property type="match status" value="1"/>
</dbReference>
<name>F7IPT9_CALJA</name>
<dbReference type="Proteomes" id="UP000008225">
    <property type="component" value="Chromosome 4"/>
</dbReference>
<dbReference type="Ensembl" id="ENSCJAT00000008882.4">
    <property type="protein sequence ID" value="ENSCJAP00000008399.3"/>
    <property type="gene ID" value="ENSCJAG00000004637.4"/>
</dbReference>
<organism evidence="6 7">
    <name type="scientific">Callithrix jacchus</name>
    <name type="common">White-tufted-ear marmoset</name>
    <name type="synonym">Simia Jacchus</name>
    <dbReference type="NCBI Taxonomy" id="9483"/>
    <lineage>
        <taxon>Eukaryota</taxon>
        <taxon>Metazoa</taxon>
        <taxon>Chordata</taxon>
        <taxon>Craniata</taxon>
        <taxon>Vertebrata</taxon>
        <taxon>Euteleostomi</taxon>
        <taxon>Mammalia</taxon>
        <taxon>Eutheria</taxon>
        <taxon>Euarchontoglires</taxon>
        <taxon>Primates</taxon>
        <taxon>Haplorrhini</taxon>
        <taxon>Platyrrhini</taxon>
        <taxon>Cebidae</taxon>
        <taxon>Callitrichinae</taxon>
        <taxon>Callithrix</taxon>
        <taxon>Callithrix</taxon>
    </lineage>
</organism>
<dbReference type="InParanoid" id="F7IPT9"/>
<dbReference type="HOGENOM" id="CLU_055156_5_0_1"/>
<sequence>MISSCYTGKMAEQEQRKIPLVPENLLKKRKAYQALKATQAKQALLAKKEQRKGKGPRFKRLESFLHDSWRQTRDKVRVRRLEVKPHALELPDKHSLAFVVRIERIDGVSLLVQRTIARLRLKKIFSGVFVKVTPQNLKMLRIVEPYVTWGFPNLKSVRELILKRGQARVKNKTIPLTDNTVIEEHLGKFGVICLEDLIHEIAFPGKHFQEISRFLRPFHLSVARHATKNRVGFLKEMGTPGYRGERINQLIRQLN</sequence>
<keyword evidence="2" id="KW-0689">Ribosomal protein</keyword>
<dbReference type="OMA" id="IEEHMGK"/>
<dbReference type="Gene3D" id="3.30.1390.20">
    <property type="entry name" value="Ribosomal protein L30, ferredoxin-like fold domain"/>
    <property type="match status" value="1"/>
</dbReference>
<dbReference type="PROSITE" id="PS00634">
    <property type="entry name" value="RIBOSOMAL_L30"/>
    <property type="match status" value="1"/>
</dbReference>
<accession>F7IPT9</accession>
<dbReference type="PANTHER" id="PTHR11524:SF13">
    <property type="entry name" value="RIBOSOMAL PROTEIN UL30-LIKE"/>
    <property type="match status" value="1"/>
</dbReference>
<dbReference type="GeneID" id="100399771"/>
<dbReference type="PANTHER" id="PTHR11524">
    <property type="entry name" value="60S RIBOSOMAL PROTEIN L7"/>
    <property type="match status" value="1"/>
</dbReference>
<dbReference type="InterPro" id="IPR036919">
    <property type="entry name" value="Ribo_uL30_ferredoxin-like_sf"/>
</dbReference>
<dbReference type="InterPro" id="IPR035808">
    <property type="entry name" value="Ribosomal_uL30_euk_arc"/>
</dbReference>
<dbReference type="AlphaFoldDB" id="F7IPT9"/>
<dbReference type="Pfam" id="PF00327">
    <property type="entry name" value="Ribosomal_L30"/>
    <property type="match status" value="1"/>
</dbReference>
<dbReference type="InterPro" id="IPR018038">
    <property type="entry name" value="Ribosomal_uL30_CS"/>
</dbReference>
<dbReference type="InterPro" id="IPR039699">
    <property type="entry name" value="Ribosomal_uL30"/>
</dbReference>
<dbReference type="GO" id="GO:0003723">
    <property type="term" value="F:RNA binding"/>
    <property type="evidence" value="ECO:0007669"/>
    <property type="project" value="InterPro"/>
</dbReference>
<dbReference type="GO" id="GO:0003735">
    <property type="term" value="F:structural constituent of ribosome"/>
    <property type="evidence" value="ECO:0007669"/>
    <property type="project" value="TreeGrafter"/>
</dbReference>
<reference evidence="6" key="1">
    <citation type="submission" date="2009-03" db="EMBL/GenBank/DDBJ databases">
        <authorList>
            <person name="Warren W."/>
            <person name="Ye L."/>
            <person name="Minx P."/>
            <person name="Worley K."/>
            <person name="Gibbs R."/>
            <person name="Wilson R.K."/>
        </authorList>
    </citation>
    <scope>NUCLEOTIDE SEQUENCE [LARGE SCALE GENOMIC DNA]</scope>
</reference>
<dbReference type="CDD" id="cd01657">
    <property type="entry name" value="Ribosomal_L7_archeal_euk"/>
    <property type="match status" value="1"/>
</dbReference>
<dbReference type="InterPro" id="IPR012988">
    <property type="entry name" value="Ribosomal_uL30_N_euk"/>
</dbReference>
<dbReference type="FunCoup" id="F7IPT9">
    <property type="interactions" value="693"/>
</dbReference>
<dbReference type="GO" id="GO:0000463">
    <property type="term" value="P:maturation of LSU-rRNA from tricistronic rRNA transcript (SSU-rRNA, 5.8S rRNA, LSU-rRNA)"/>
    <property type="evidence" value="ECO:0007669"/>
    <property type="project" value="TreeGrafter"/>
</dbReference>
<dbReference type="CTD" id="285855"/>
<reference evidence="6" key="3">
    <citation type="submission" date="2025-09" db="UniProtKB">
        <authorList>
            <consortium name="Ensembl"/>
        </authorList>
    </citation>
    <scope>IDENTIFICATION</scope>
</reference>
<proteinExistence type="inferred from homology"/>
<evidence type="ECO:0000313" key="7">
    <source>
        <dbReference type="Proteomes" id="UP000008225"/>
    </source>
</evidence>
<dbReference type="NCBIfam" id="TIGR01310">
    <property type="entry name" value="uL30_euk"/>
    <property type="match status" value="1"/>
</dbReference>
<gene>
    <name evidence="6" type="primary">RPL7L1</name>
</gene>
<protein>
    <submittedName>
        <fullName evidence="6">Ribosomal protein L7 like 1</fullName>
    </submittedName>
</protein>
<comment type="similarity">
    <text evidence="1">Belongs to the universal ribosomal protein uL30 family.</text>
</comment>
<keyword evidence="3" id="KW-0687">Ribonucleoprotein</keyword>
<evidence type="ECO:0000259" key="4">
    <source>
        <dbReference type="Pfam" id="PF00327"/>
    </source>
</evidence>
<dbReference type="OrthoDB" id="9525320at2759"/>
<evidence type="ECO:0000313" key="6">
    <source>
        <dbReference type="Ensembl" id="ENSCJAP00000008399.3"/>
    </source>
</evidence>
<dbReference type="eggNOG" id="KOG3184">
    <property type="taxonomic scope" value="Eukaryota"/>
</dbReference>
<evidence type="ECO:0000259" key="5">
    <source>
        <dbReference type="Pfam" id="PF08079"/>
    </source>
</evidence>